<evidence type="ECO:0000313" key="3">
    <source>
        <dbReference type="Proteomes" id="UP000008209"/>
    </source>
</evidence>
<reference evidence="2 3" key="1">
    <citation type="submission" date="2011-01" db="EMBL/GenBank/DDBJ databases">
        <title>Complete sequence of Shewanella putrefaciens 200.</title>
        <authorList>
            <consortium name="US DOE Joint Genome Institute"/>
            <person name="Lucas S."/>
            <person name="Copeland A."/>
            <person name="Lapidus A."/>
            <person name="Cheng J.-F."/>
            <person name="Bruce D."/>
            <person name="Goodwin L."/>
            <person name="Pitluck S."/>
            <person name="Munk A.C."/>
            <person name="Detter J.C."/>
            <person name="Han C."/>
            <person name="Tapia R."/>
            <person name="Land M."/>
            <person name="Hauser L."/>
            <person name="Chang Y.-J."/>
            <person name="Jeffries C."/>
            <person name="Kyrpides N."/>
            <person name="Ivanova N."/>
            <person name="Mikhailova N."/>
            <person name="Kolker E."/>
            <person name="Lawrence C."/>
            <person name="McCue L.A."/>
            <person name="DiChristina T."/>
            <person name="Nealson K."/>
            <person name="Fredrickson J.K."/>
            <person name="Woyke T."/>
        </authorList>
    </citation>
    <scope>NUCLEOTIDE SEQUENCE [LARGE SCALE GENOMIC DNA]</scope>
    <source>
        <strain evidence="2 3">200</strain>
    </source>
</reference>
<evidence type="ECO:0000313" key="1">
    <source>
        <dbReference type="EMBL" id="ADV56100.1"/>
    </source>
</evidence>
<sequence length="92" mass="10057">MAKLIIEINDAAIDDVCGIECSLKIEAAPESDRKLSDAAVLVLAKTIKTLLPEITKALVEQTAGRQVVKTEVVQNQSLSQFMDEHRASRKAH</sequence>
<dbReference type="EMBL" id="CP002457">
    <property type="protein sequence ID" value="ADV56100.1"/>
    <property type="molecule type" value="Genomic_DNA"/>
</dbReference>
<evidence type="ECO:0000313" key="2">
    <source>
        <dbReference type="EMBL" id="ADV56340.1"/>
    </source>
</evidence>
<protein>
    <submittedName>
        <fullName evidence="2">Uncharacterized protein</fullName>
    </submittedName>
</protein>
<dbReference type="AlphaFoldDB" id="E6XHR5"/>
<name>E6XHR5_SHEP2</name>
<dbReference type="EMBL" id="CP002457">
    <property type="protein sequence ID" value="ADV56340.1"/>
    <property type="molecule type" value="Genomic_DNA"/>
</dbReference>
<proteinExistence type="predicted"/>
<organism evidence="2 3">
    <name type="scientific">Shewanella putrefaciens (strain 200)</name>
    <dbReference type="NCBI Taxonomy" id="399804"/>
    <lineage>
        <taxon>Bacteria</taxon>
        <taxon>Pseudomonadati</taxon>
        <taxon>Pseudomonadota</taxon>
        <taxon>Gammaproteobacteria</taxon>
        <taxon>Alteromonadales</taxon>
        <taxon>Shewanellaceae</taxon>
        <taxon>Shewanella</taxon>
    </lineage>
</organism>
<dbReference type="OrthoDB" id="9964067at2"/>
<gene>
    <name evidence="1" type="ordered locus">Sput200_3721</name>
    <name evidence="2" type="ordered locus">Sput200_3981</name>
</gene>
<accession>E6XHR5</accession>
<dbReference type="PATRIC" id="fig|399804.5.peg.3852"/>
<dbReference type="Proteomes" id="UP000008209">
    <property type="component" value="Chromosome"/>
</dbReference>
<dbReference type="HOGENOM" id="CLU_2411559_0_0_6"/>
<dbReference type="KEGG" id="shp:Sput200_3721"/>
<dbReference type="KEGG" id="shp:Sput200_3981"/>